<evidence type="ECO:0000256" key="1">
    <source>
        <dbReference type="SAM" id="Phobius"/>
    </source>
</evidence>
<reference evidence="2 3" key="1">
    <citation type="journal article" date="2017" name="ISME J.">
        <title>Energy and carbon metabolisms in a deep terrestrial subsurface fluid microbial community.</title>
        <authorList>
            <person name="Momper L."/>
            <person name="Jungbluth S.P."/>
            <person name="Lee M.D."/>
            <person name="Amend J.P."/>
        </authorList>
    </citation>
    <scope>NUCLEOTIDE SEQUENCE [LARGE SCALE GENOMIC DNA]</scope>
    <source>
        <strain evidence="2">SURF_17</strain>
    </source>
</reference>
<keyword evidence="1" id="KW-0812">Transmembrane</keyword>
<protein>
    <recommendedName>
        <fullName evidence="4">SGNH/GDSL hydrolase family protein</fullName>
    </recommendedName>
</protein>
<evidence type="ECO:0008006" key="4">
    <source>
        <dbReference type="Google" id="ProtNLM"/>
    </source>
</evidence>
<sequence>MERIKTILQDRFFWTLLFCVVYLVGFSQVSRRLGLAFWQPANPFLHNLYVFEHRPERADIVFLGSSRGQTGILPSVIEEEVFRETGTTTRVFNLSQAGGGIRSEHLVLRDVLKDEKRPSILILEVHSLGFSSNSPLINNIYFKYFATQADILRSYDTSVSVCGIGPRAQGFIRDASNLLWMVAKNPWQPDARAQLARIESHKGAIPFPVEKDPNRMTPEERELAQQIKETNLRHVQWLAKEVPYEIEGVADRAFRDIISVCRGRGIHLIILCLPVRLDVMTKPEYREYQKFLPYITNVCGEEHIRFFNLQEENIGLTPEDFWDRTHVNKVGAAVLSRYIAREIILPARNMLSPTSTRARLTIVSGRSPSQMCLLTQSGPHSAFPSQSR</sequence>
<dbReference type="Gene3D" id="3.40.50.1110">
    <property type="entry name" value="SGNH hydrolase"/>
    <property type="match status" value="1"/>
</dbReference>
<comment type="caution">
    <text evidence="2">The sequence shown here is derived from an EMBL/GenBank/DDBJ whole genome shotgun (WGS) entry which is preliminary data.</text>
</comment>
<dbReference type="AlphaFoldDB" id="A0A419EQ16"/>
<evidence type="ECO:0000313" key="2">
    <source>
        <dbReference type="EMBL" id="RJP65108.1"/>
    </source>
</evidence>
<dbReference type="SUPFAM" id="SSF52266">
    <property type="entry name" value="SGNH hydrolase"/>
    <property type="match status" value="1"/>
</dbReference>
<accession>A0A419EQ16</accession>
<dbReference type="GO" id="GO:0016788">
    <property type="term" value="F:hydrolase activity, acting on ester bonds"/>
    <property type="evidence" value="ECO:0007669"/>
    <property type="project" value="UniProtKB-ARBA"/>
</dbReference>
<keyword evidence="1" id="KW-1133">Transmembrane helix</keyword>
<name>A0A419EQ16_9BACT</name>
<evidence type="ECO:0000313" key="3">
    <source>
        <dbReference type="Proteomes" id="UP000285961"/>
    </source>
</evidence>
<dbReference type="Proteomes" id="UP000285961">
    <property type="component" value="Unassembled WGS sequence"/>
</dbReference>
<proteinExistence type="predicted"/>
<dbReference type="EMBL" id="QZKI01000130">
    <property type="protein sequence ID" value="RJP65108.1"/>
    <property type="molecule type" value="Genomic_DNA"/>
</dbReference>
<keyword evidence="1" id="KW-0472">Membrane</keyword>
<gene>
    <name evidence="2" type="ORF">C4532_18045</name>
</gene>
<organism evidence="2 3">
    <name type="scientific">Candidatus Abyssobacteria bacterium SURF_17</name>
    <dbReference type="NCBI Taxonomy" id="2093361"/>
    <lineage>
        <taxon>Bacteria</taxon>
        <taxon>Pseudomonadati</taxon>
        <taxon>Candidatus Hydrogenedentota</taxon>
        <taxon>Candidatus Abyssobacteria</taxon>
    </lineage>
</organism>
<dbReference type="InterPro" id="IPR036514">
    <property type="entry name" value="SGNH_hydro_sf"/>
</dbReference>
<feature type="transmembrane region" description="Helical" evidence="1">
    <location>
        <begin position="12"/>
        <end position="29"/>
    </location>
</feature>